<dbReference type="eggNOG" id="COG1203">
    <property type="taxonomic scope" value="Bacteria"/>
</dbReference>
<gene>
    <name evidence="13" type="primary">cas3</name>
    <name evidence="13" type="ORF">HMPREF9290_0210</name>
</gene>
<dbReference type="PROSITE" id="PS51192">
    <property type="entry name" value="HELICASE_ATP_BIND_1"/>
    <property type="match status" value="1"/>
</dbReference>
<comment type="caution">
    <text evidence="13">The sequence shown here is derived from an EMBL/GenBank/DDBJ whole genome shotgun (WGS) entry which is preliminary data.</text>
</comment>
<dbReference type="AlphaFoldDB" id="F0GWL9"/>
<sequence>MDYRYLWAKKKRIDGDYYWLPLYIHLEDTAYVAGLLWEHWLSDGVKENIYENIRKTSPIDEDYPKNLAMFLGYSHDLGKSSANFEFKKTFPSDPDLDLVILDKLRTGGFDFVSGSGKNIRHNLISEYILNKKGLNQSVSVILGAHHGYPTSINALQSLEEYKYEIYQSDDKTSLLYPNWDNLHEHFIKNALDISGLEDISKIVTLPESAQVIFSGLLILADWIASNEKYFPLIPIDDFCGSKNRIEEGFISWQNDKANPWDPKPCDTSKMYEERFNFKPRKDQEILTDLVKKIKESGILIYEATTGSGKTEAALTAAEIMAEKSRRSGLFFALPSQATSNGIFLRMKEWLNNLSSLEKGNMGLRLIHGKASLNDEFTSIKPSSNIYEEDEYRVSVNSYFAGNKLSILDDFTVGTIDQLLLMALKQKHLMLRHLGFSNKVVIIDEAHAYSTYMNIYLDQALKWLGSYKIPVIILSATLPIKRRNELIKAYLLGQNKKSKDIEKPMDFETEKSYPLVSFTDGNKIIQFKDFEKTSSRRFEIIKLDKNDSENIVERIRKDSKSGGVFGIIVNTVKRCQSVAKQLIEIFGEDKVEILHSSFISTERIEKENNLLKTIGKNGKRPDFKIIIGTQVIEQSLDIDFDVLYTDLAPIDLLIQRMGRLHRHKETKRPKNFLNPKAYVMDSVSYDFDKGSTYVYQEYILMRTEFYLPSEIFIPKDVSDLVQKVYSDTDIEIEETYKKVYDDYKINYQNYKKNKESQAKTFALANPKHNVRPDKTIRQWLENSNNIAELSETKGACEVRDSTDSIELICLQEKDSGYGYFGDENALGKLDNKLAKEIAKHTIKLPTGMSYGENLDKYIDILENYYIKYLKDWDKHSWLKGNLAIIFNKNGDFDLGDYFLHYDEKIGLTYERKE</sequence>
<evidence type="ECO:0000259" key="12">
    <source>
        <dbReference type="PROSITE" id="PS51643"/>
    </source>
</evidence>
<dbReference type="InterPro" id="IPR006474">
    <property type="entry name" value="Helicase_Cas3_CRISPR-ass_core"/>
</dbReference>
<dbReference type="PATRIC" id="fig|879305.3.peg.1202"/>
<evidence type="ECO:0000256" key="8">
    <source>
        <dbReference type="ARBA" id="ARBA00022840"/>
    </source>
</evidence>
<dbReference type="Gene3D" id="3.40.50.300">
    <property type="entry name" value="P-loop containing nucleotide triphosphate hydrolases"/>
    <property type="match status" value="2"/>
</dbReference>
<dbReference type="InterPro" id="IPR014001">
    <property type="entry name" value="Helicase_ATP-bd"/>
</dbReference>
<keyword evidence="6" id="KW-0378">Hydrolase</keyword>
<keyword evidence="5" id="KW-0547">Nucleotide-binding</keyword>
<dbReference type="PROSITE" id="PS51194">
    <property type="entry name" value="HELICASE_CTER"/>
    <property type="match status" value="1"/>
</dbReference>
<evidence type="ECO:0000256" key="5">
    <source>
        <dbReference type="ARBA" id="ARBA00022741"/>
    </source>
</evidence>
<evidence type="ECO:0000259" key="11">
    <source>
        <dbReference type="PROSITE" id="PS51194"/>
    </source>
</evidence>
<dbReference type="Gene3D" id="1.10.3210.30">
    <property type="match status" value="1"/>
</dbReference>
<evidence type="ECO:0000256" key="2">
    <source>
        <dbReference type="ARBA" id="ARBA00009046"/>
    </source>
</evidence>
<dbReference type="Pfam" id="PF22590">
    <property type="entry name" value="Cas3-like_C_2"/>
    <property type="match status" value="1"/>
</dbReference>
<dbReference type="InterPro" id="IPR006483">
    <property type="entry name" value="CRISPR-assoc_Cas3_HD"/>
</dbReference>
<feature type="domain" description="Helicase ATP-binding" evidence="10">
    <location>
        <begin position="290"/>
        <end position="495"/>
    </location>
</feature>
<dbReference type="SMART" id="SM00490">
    <property type="entry name" value="HELICc"/>
    <property type="match status" value="1"/>
</dbReference>
<dbReference type="InterPro" id="IPR038257">
    <property type="entry name" value="CRISPR-assoc_Cas3_HD_sf"/>
</dbReference>
<dbReference type="GO" id="GO:0046872">
    <property type="term" value="F:metal ion binding"/>
    <property type="evidence" value="ECO:0007669"/>
    <property type="project" value="UniProtKB-KW"/>
</dbReference>
<dbReference type="Pfam" id="PF18019">
    <property type="entry name" value="Cas3_HD"/>
    <property type="match status" value="1"/>
</dbReference>
<evidence type="ECO:0000256" key="6">
    <source>
        <dbReference type="ARBA" id="ARBA00022801"/>
    </source>
</evidence>
<dbReference type="CDD" id="cd09641">
    <property type="entry name" value="Cas3''_I"/>
    <property type="match status" value="1"/>
</dbReference>
<dbReference type="InterPro" id="IPR001650">
    <property type="entry name" value="Helicase_C-like"/>
</dbReference>
<dbReference type="PANTHER" id="PTHR47963:SF9">
    <property type="entry name" value="CRISPR-ASSOCIATED ENDONUCLEASE_HELICASE CAS3"/>
    <property type="match status" value="1"/>
</dbReference>
<dbReference type="PROSITE" id="PS51643">
    <property type="entry name" value="HD_CAS3"/>
    <property type="match status" value="1"/>
</dbReference>
<dbReference type="SMART" id="SM00487">
    <property type="entry name" value="DEXDc"/>
    <property type="match status" value="1"/>
</dbReference>
<dbReference type="GO" id="GO:0051607">
    <property type="term" value="P:defense response to virus"/>
    <property type="evidence" value="ECO:0007669"/>
    <property type="project" value="UniProtKB-KW"/>
</dbReference>
<evidence type="ECO:0000256" key="1">
    <source>
        <dbReference type="ARBA" id="ARBA00006847"/>
    </source>
</evidence>
<dbReference type="GO" id="GO:0003724">
    <property type="term" value="F:RNA helicase activity"/>
    <property type="evidence" value="ECO:0007669"/>
    <property type="project" value="TreeGrafter"/>
</dbReference>
<dbReference type="NCBIfam" id="TIGR01596">
    <property type="entry name" value="cas3_HD"/>
    <property type="match status" value="1"/>
</dbReference>
<dbReference type="PANTHER" id="PTHR47963">
    <property type="entry name" value="DEAD-BOX ATP-DEPENDENT RNA HELICASE 47, MITOCHONDRIAL"/>
    <property type="match status" value="1"/>
</dbReference>
<dbReference type="GO" id="GO:0004518">
    <property type="term" value="F:nuclease activity"/>
    <property type="evidence" value="ECO:0007669"/>
    <property type="project" value="UniProtKB-KW"/>
</dbReference>
<proteinExistence type="inferred from homology"/>
<evidence type="ECO:0000256" key="9">
    <source>
        <dbReference type="ARBA" id="ARBA00023118"/>
    </source>
</evidence>
<keyword evidence="4" id="KW-0479">Metal-binding</keyword>
<dbReference type="SUPFAM" id="SSF52540">
    <property type="entry name" value="P-loop containing nucleoside triphosphate hydrolases"/>
    <property type="match status" value="1"/>
</dbReference>
<reference evidence="13 14" key="1">
    <citation type="submission" date="2011-01" db="EMBL/GenBank/DDBJ databases">
        <authorList>
            <person name="Durkin A.S."/>
            <person name="Madupu R."/>
            <person name="Torralba M."/>
            <person name="Gillis M."/>
            <person name="Methe B."/>
            <person name="Sutton G."/>
            <person name="Nelson K.E."/>
        </authorList>
    </citation>
    <scope>NUCLEOTIDE SEQUENCE [LARGE SCALE GENOMIC DNA]</scope>
    <source>
        <strain evidence="13 14">ACS-065-V-Col13</strain>
    </source>
</reference>
<accession>F0GWL9</accession>
<organism evidence="13 14">
    <name type="scientific">Anaerococcus prevotii ACS-065-V-Col13</name>
    <dbReference type="NCBI Taxonomy" id="879305"/>
    <lineage>
        <taxon>Bacteria</taxon>
        <taxon>Bacillati</taxon>
        <taxon>Bacillota</taxon>
        <taxon>Tissierellia</taxon>
        <taxon>Tissierellales</taxon>
        <taxon>Peptoniphilaceae</taxon>
        <taxon>Anaerococcus</taxon>
    </lineage>
</organism>
<comment type="similarity">
    <text evidence="2">In the central section; belongs to the CRISPR-associated helicase Cas3 family.</text>
</comment>
<comment type="similarity">
    <text evidence="1">In the N-terminal section; belongs to the CRISPR-associated nuclease Cas3-HD family.</text>
</comment>
<keyword evidence="14" id="KW-1185">Reference proteome</keyword>
<name>F0GWL9_9FIRM</name>
<dbReference type="InterPro" id="IPR011545">
    <property type="entry name" value="DEAD/DEAH_box_helicase_dom"/>
</dbReference>
<dbReference type="EMBL" id="AEXM01000027">
    <property type="protein sequence ID" value="EGC81813.1"/>
    <property type="molecule type" value="Genomic_DNA"/>
</dbReference>
<dbReference type="InterPro" id="IPR041372">
    <property type="entry name" value="Cas3_C"/>
</dbReference>
<keyword evidence="7" id="KW-0347">Helicase</keyword>
<dbReference type="InterPro" id="IPR050547">
    <property type="entry name" value="DEAD_box_RNA_helicases"/>
</dbReference>
<dbReference type="InterPro" id="IPR027417">
    <property type="entry name" value="P-loop_NTPase"/>
</dbReference>
<evidence type="ECO:0000256" key="3">
    <source>
        <dbReference type="ARBA" id="ARBA00022722"/>
    </source>
</evidence>
<evidence type="ECO:0000313" key="13">
    <source>
        <dbReference type="EMBL" id="EGC81813.1"/>
    </source>
</evidence>
<feature type="domain" description="HD Cas3-type" evidence="12">
    <location>
        <begin position="15"/>
        <end position="223"/>
    </location>
</feature>
<dbReference type="GO" id="GO:0005524">
    <property type="term" value="F:ATP binding"/>
    <property type="evidence" value="ECO:0007669"/>
    <property type="project" value="UniProtKB-KW"/>
</dbReference>
<evidence type="ECO:0000313" key="14">
    <source>
        <dbReference type="Proteomes" id="UP000005286"/>
    </source>
</evidence>
<dbReference type="Pfam" id="PF00270">
    <property type="entry name" value="DEAD"/>
    <property type="match status" value="1"/>
</dbReference>
<dbReference type="InterPro" id="IPR054712">
    <property type="entry name" value="Cas3-like_dom"/>
</dbReference>
<keyword evidence="8" id="KW-0067">ATP-binding</keyword>
<dbReference type="Proteomes" id="UP000005286">
    <property type="component" value="Unassembled WGS sequence"/>
</dbReference>
<feature type="domain" description="Helicase C-terminal" evidence="11">
    <location>
        <begin position="546"/>
        <end position="720"/>
    </location>
</feature>
<dbReference type="NCBIfam" id="TIGR01587">
    <property type="entry name" value="cas3_core"/>
    <property type="match status" value="1"/>
</dbReference>
<keyword evidence="9" id="KW-0051">Antiviral defense</keyword>
<evidence type="ECO:0000256" key="4">
    <source>
        <dbReference type="ARBA" id="ARBA00022723"/>
    </source>
</evidence>
<evidence type="ECO:0000256" key="7">
    <source>
        <dbReference type="ARBA" id="ARBA00022806"/>
    </source>
</evidence>
<keyword evidence="3" id="KW-0540">Nuclease</keyword>
<dbReference type="GO" id="GO:0003723">
    <property type="term" value="F:RNA binding"/>
    <property type="evidence" value="ECO:0007669"/>
    <property type="project" value="TreeGrafter"/>
</dbReference>
<dbReference type="STRING" id="879305.HMPREF9290_0210"/>
<dbReference type="RefSeq" id="WP_004835110.1">
    <property type="nucleotide sequence ID" value="NZ_AEXM01000027.1"/>
</dbReference>
<protein>
    <submittedName>
        <fullName evidence="13">CRISPR-associated helicase Cas3</fullName>
    </submittedName>
</protein>
<dbReference type="GO" id="GO:0016787">
    <property type="term" value="F:hydrolase activity"/>
    <property type="evidence" value="ECO:0007669"/>
    <property type="project" value="UniProtKB-KW"/>
</dbReference>
<evidence type="ECO:0000259" key="10">
    <source>
        <dbReference type="PROSITE" id="PS51192"/>
    </source>
</evidence>
<dbReference type="Pfam" id="PF18395">
    <property type="entry name" value="Cas3_C"/>
    <property type="match status" value="1"/>
</dbReference>